<gene>
    <name evidence="2" type="ORF">BVL52_08680</name>
</gene>
<name>A0ABX3ITQ9_9PSED</name>
<feature type="region of interest" description="Disordered" evidence="1">
    <location>
        <begin position="47"/>
        <end position="66"/>
    </location>
</feature>
<organism evidence="2 3">
    <name type="scientific">Pseudomonas oryzihabitans</name>
    <dbReference type="NCBI Taxonomy" id="47885"/>
    <lineage>
        <taxon>Bacteria</taxon>
        <taxon>Pseudomonadati</taxon>
        <taxon>Pseudomonadota</taxon>
        <taxon>Gammaproteobacteria</taxon>
        <taxon>Pseudomonadales</taxon>
        <taxon>Pseudomonadaceae</taxon>
        <taxon>Pseudomonas</taxon>
    </lineage>
</organism>
<feature type="compositionally biased region" description="Basic and acidic residues" evidence="1">
    <location>
        <begin position="54"/>
        <end position="66"/>
    </location>
</feature>
<evidence type="ECO:0000313" key="2">
    <source>
        <dbReference type="EMBL" id="ONN71708.1"/>
    </source>
</evidence>
<reference evidence="2 3" key="1">
    <citation type="submission" date="2017-01" db="EMBL/GenBank/DDBJ databases">
        <title>Pseudomonas psychrotolerans genome sequencing and assembly.</title>
        <authorList>
            <person name="Vyas B."/>
            <person name="Mayilraj S."/>
        </authorList>
    </citation>
    <scope>NUCLEOTIDE SEQUENCE [LARGE SCALE GENOMIC DNA]</scope>
    <source>
        <strain evidence="2 3">SDS18</strain>
    </source>
</reference>
<evidence type="ECO:0000313" key="3">
    <source>
        <dbReference type="Proteomes" id="UP000189310"/>
    </source>
</evidence>
<dbReference type="EMBL" id="MTLN01000004">
    <property type="protein sequence ID" value="ONN71708.1"/>
    <property type="molecule type" value="Genomic_DNA"/>
</dbReference>
<dbReference type="Proteomes" id="UP000189310">
    <property type="component" value="Unassembled WGS sequence"/>
</dbReference>
<proteinExistence type="predicted"/>
<evidence type="ECO:0000256" key="1">
    <source>
        <dbReference type="SAM" id="MobiDB-lite"/>
    </source>
</evidence>
<sequence length="66" mass="7386">MIMLTKEQLADLLRESHDSGFKLGGKVKATAFGTETYHHFREKAIQPLVHRSSGGHDDHGREVKGE</sequence>
<protein>
    <submittedName>
        <fullName evidence="2">Uncharacterized protein</fullName>
    </submittedName>
</protein>
<accession>A0ABX3ITQ9</accession>
<keyword evidence="3" id="KW-1185">Reference proteome</keyword>
<dbReference type="RefSeq" id="WP_077171690.1">
    <property type="nucleotide sequence ID" value="NZ_MTLN01000004.1"/>
</dbReference>
<comment type="caution">
    <text evidence="2">The sequence shown here is derived from an EMBL/GenBank/DDBJ whole genome shotgun (WGS) entry which is preliminary data.</text>
</comment>